<dbReference type="InterPro" id="IPR026569">
    <property type="entry name" value="Ribosomal_bL28"/>
</dbReference>
<keyword evidence="3 5" id="KW-0687">Ribonucleoprotein</keyword>
<evidence type="ECO:0000256" key="5">
    <source>
        <dbReference type="HAMAP-Rule" id="MF_00373"/>
    </source>
</evidence>
<keyword evidence="2 5" id="KW-0689">Ribosomal protein</keyword>
<evidence type="ECO:0000256" key="3">
    <source>
        <dbReference type="ARBA" id="ARBA00023274"/>
    </source>
</evidence>
<name>A0A328VFA4_9CHLR</name>
<dbReference type="Pfam" id="PF00830">
    <property type="entry name" value="Ribosomal_L28"/>
    <property type="match status" value="1"/>
</dbReference>
<dbReference type="NCBIfam" id="TIGR00009">
    <property type="entry name" value="L28"/>
    <property type="match status" value="1"/>
</dbReference>
<comment type="similarity">
    <text evidence="1 5">Belongs to the bacterial ribosomal protein bL28 family.</text>
</comment>
<dbReference type="PANTHER" id="PTHR39080:SF1">
    <property type="entry name" value="LARGE RIBOSOMAL SUBUNIT PROTEIN BL28A"/>
    <property type="match status" value="1"/>
</dbReference>
<dbReference type="GO" id="GO:0005840">
    <property type="term" value="C:ribosome"/>
    <property type="evidence" value="ECO:0007669"/>
    <property type="project" value="UniProtKB-KW"/>
</dbReference>
<evidence type="ECO:0000256" key="2">
    <source>
        <dbReference type="ARBA" id="ARBA00022980"/>
    </source>
</evidence>
<protein>
    <recommendedName>
        <fullName evidence="4 5">Large ribosomal subunit protein bL28</fullName>
    </recommendedName>
</protein>
<dbReference type="InterPro" id="IPR001383">
    <property type="entry name" value="Ribosomal_bL28_bact-type"/>
</dbReference>
<evidence type="ECO:0000313" key="6">
    <source>
        <dbReference type="EMBL" id="RAQ96386.1"/>
    </source>
</evidence>
<keyword evidence="7" id="KW-1185">Reference proteome</keyword>
<dbReference type="RefSeq" id="WP_112429918.1">
    <property type="nucleotide sequence ID" value="NZ_MCIF01000002.1"/>
</dbReference>
<evidence type="ECO:0000256" key="4">
    <source>
        <dbReference type="ARBA" id="ARBA00035174"/>
    </source>
</evidence>
<dbReference type="InterPro" id="IPR037147">
    <property type="entry name" value="Ribosomal_bL28_sf"/>
</dbReference>
<dbReference type="InterPro" id="IPR050096">
    <property type="entry name" value="Bacterial_rp_bL28"/>
</dbReference>
<dbReference type="InterPro" id="IPR034704">
    <property type="entry name" value="Ribosomal_bL28/bL31-like_sf"/>
</dbReference>
<evidence type="ECO:0000256" key="1">
    <source>
        <dbReference type="ARBA" id="ARBA00008760"/>
    </source>
</evidence>
<dbReference type="SUPFAM" id="SSF143800">
    <property type="entry name" value="L28p-like"/>
    <property type="match status" value="1"/>
</dbReference>
<dbReference type="EMBL" id="MCIF01000002">
    <property type="protein sequence ID" value="RAQ96386.1"/>
    <property type="molecule type" value="Genomic_DNA"/>
</dbReference>
<dbReference type="HAMAP" id="MF_00373">
    <property type="entry name" value="Ribosomal_bL28"/>
    <property type="match status" value="1"/>
</dbReference>
<dbReference type="OrthoDB" id="9805609at2"/>
<dbReference type="GO" id="GO:0006412">
    <property type="term" value="P:translation"/>
    <property type="evidence" value="ECO:0007669"/>
    <property type="project" value="UniProtKB-UniRule"/>
</dbReference>
<accession>A0A328VFA4</accession>
<dbReference type="GO" id="GO:0003735">
    <property type="term" value="F:structural constituent of ribosome"/>
    <property type="evidence" value="ECO:0007669"/>
    <property type="project" value="InterPro"/>
</dbReference>
<comment type="caution">
    <text evidence="6">The sequence shown here is derived from an EMBL/GenBank/DDBJ whole genome shotgun (WGS) entry which is preliminary data.</text>
</comment>
<dbReference type="Proteomes" id="UP000248706">
    <property type="component" value="Unassembled WGS sequence"/>
</dbReference>
<organism evidence="6 7">
    <name type="scientific">Thermogemmatispora tikiterensis</name>
    <dbReference type="NCBI Taxonomy" id="1825093"/>
    <lineage>
        <taxon>Bacteria</taxon>
        <taxon>Bacillati</taxon>
        <taxon>Chloroflexota</taxon>
        <taxon>Ktedonobacteria</taxon>
        <taxon>Thermogemmatisporales</taxon>
        <taxon>Thermogemmatisporaceae</taxon>
        <taxon>Thermogemmatispora</taxon>
    </lineage>
</organism>
<sequence length="63" mass="7486">MAGRCDLCQRKPMYGNKVSHSQRHTRRRFVVNVQRRHLEINGVRRTVHVCTRCLRTMLKVPKA</sequence>
<dbReference type="Gene3D" id="2.30.170.40">
    <property type="entry name" value="Ribosomal protein L28/L24"/>
    <property type="match status" value="1"/>
</dbReference>
<dbReference type="AlphaFoldDB" id="A0A328VFA4"/>
<dbReference type="GO" id="GO:1990904">
    <property type="term" value="C:ribonucleoprotein complex"/>
    <property type="evidence" value="ECO:0007669"/>
    <property type="project" value="UniProtKB-KW"/>
</dbReference>
<proteinExistence type="inferred from homology"/>
<gene>
    <name evidence="5" type="primary">rpmB</name>
    <name evidence="6" type="ORF">A4R35_12640</name>
</gene>
<reference evidence="6 7" key="1">
    <citation type="submission" date="2016-08" db="EMBL/GenBank/DDBJ databases">
        <title>Analysis of Carbohydrate Active Enzymes in Thermogemmatispora T81 Reveals Carbohydrate Degradation Ability.</title>
        <authorList>
            <person name="Tomazini A."/>
            <person name="Lal S."/>
            <person name="Stott M."/>
            <person name="Henrissat B."/>
            <person name="Polikarpov I."/>
            <person name="Sparling R."/>
            <person name="Levin D.B."/>
        </authorList>
    </citation>
    <scope>NUCLEOTIDE SEQUENCE [LARGE SCALE GENOMIC DNA]</scope>
    <source>
        <strain evidence="6 7">T81</strain>
    </source>
</reference>
<dbReference type="PANTHER" id="PTHR39080">
    <property type="entry name" value="50S RIBOSOMAL PROTEIN L28"/>
    <property type="match status" value="1"/>
</dbReference>
<evidence type="ECO:0000313" key="7">
    <source>
        <dbReference type="Proteomes" id="UP000248706"/>
    </source>
</evidence>